<feature type="domain" description="C3H1-type" evidence="2">
    <location>
        <begin position="106"/>
        <end position="128"/>
    </location>
</feature>
<evidence type="ECO:0000259" key="2">
    <source>
        <dbReference type="PROSITE" id="PS50103"/>
    </source>
</evidence>
<gene>
    <name evidence="3" type="ORF">SCF082_LOCUS21278</name>
</gene>
<proteinExistence type="predicted"/>
<keyword evidence="1" id="KW-0479">Metal-binding</keyword>
<reference evidence="3 4" key="1">
    <citation type="submission" date="2024-02" db="EMBL/GenBank/DDBJ databases">
        <authorList>
            <person name="Chen Y."/>
            <person name="Shah S."/>
            <person name="Dougan E. K."/>
            <person name="Thang M."/>
            <person name="Chan C."/>
        </authorList>
    </citation>
    <scope>NUCLEOTIDE SEQUENCE [LARGE SCALE GENOMIC DNA]</scope>
</reference>
<keyword evidence="1" id="KW-0863">Zinc-finger</keyword>
<feature type="zinc finger region" description="C3H1-type" evidence="1">
    <location>
        <begin position="106"/>
        <end position="128"/>
    </location>
</feature>
<evidence type="ECO:0000313" key="3">
    <source>
        <dbReference type="EMBL" id="CAK9035421.1"/>
    </source>
</evidence>
<organism evidence="3 4">
    <name type="scientific">Durusdinium trenchii</name>
    <dbReference type="NCBI Taxonomy" id="1381693"/>
    <lineage>
        <taxon>Eukaryota</taxon>
        <taxon>Sar</taxon>
        <taxon>Alveolata</taxon>
        <taxon>Dinophyceae</taxon>
        <taxon>Suessiales</taxon>
        <taxon>Symbiodiniaceae</taxon>
        <taxon>Durusdinium</taxon>
    </lineage>
</organism>
<keyword evidence="1" id="KW-0862">Zinc</keyword>
<accession>A0ABP0L9G7</accession>
<comment type="caution">
    <text evidence="3">The sequence shown here is derived from an EMBL/GenBank/DDBJ whole genome shotgun (WGS) entry which is preliminary data.</text>
</comment>
<sequence length="277" mass="31360">MDIEFQYQHTFITAIIKEPQPDDRRRACSLPPMGSEIEVTAAQLEEKDKEGYVARLASRFGRNDGRHEAAAETRMPVGISVEPEVLLEPTLPSHGSVGHPHICRRPCVYFRTGDCKHGSSCGFCHLEHSERLPKLDKNQRGLMKCLSETQVLAMMARYLRLIAAKQSFELQATEVIELVEHELALQQDQGPGLEEIPEQTKRKLHKTLSRMYFAGIVGLASREQVRPEFRQELADALERLRVAAPQSVQSKDCHTEQIIDGLLPECMTQAHFLQEHS</sequence>
<dbReference type="EMBL" id="CAXAMM010015058">
    <property type="protein sequence ID" value="CAK9035421.1"/>
    <property type="molecule type" value="Genomic_DNA"/>
</dbReference>
<dbReference type="PROSITE" id="PS50103">
    <property type="entry name" value="ZF_C3H1"/>
    <property type="match status" value="1"/>
</dbReference>
<protein>
    <recommendedName>
        <fullName evidence="2">C3H1-type domain-containing protein</fullName>
    </recommendedName>
</protein>
<keyword evidence="4" id="KW-1185">Reference proteome</keyword>
<evidence type="ECO:0000256" key="1">
    <source>
        <dbReference type="PROSITE-ProRule" id="PRU00723"/>
    </source>
</evidence>
<evidence type="ECO:0000313" key="4">
    <source>
        <dbReference type="Proteomes" id="UP001642464"/>
    </source>
</evidence>
<name>A0ABP0L9G7_9DINO</name>
<dbReference type="InterPro" id="IPR000571">
    <property type="entry name" value="Znf_CCCH"/>
</dbReference>
<dbReference type="Proteomes" id="UP001642464">
    <property type="component" value="Unassembled WGS sequence"/>
</dbReference>